<protein>
    <recommendedName>
        <fullName evidence="3">Teichuronopeptide biosynthesis TupA-like protein</fullName>
    </recommendedName>
</protein>
<dbReference type="Pfam" id="PF14305">
    <property type="entry name" value="ATPgrasp_TupA"/>
    <property type="match status" value="1"/>
</dbReference>
<accession>A0A158GB13</accession>
<dbReference type="EMBL" id="FCNZ02000005">
    <property type="protein sequence ID" value="SAL29031.1"/>
    <property type="molecule type" value="Genomic_DNA"/>
</dbReference>
<dbReference type="InterPro" id="IPR029465">
    <property type="entry name" value="ATPgrasp_TupA"/>
</dbReference>
<dbReference type="AlphaFoldDB" id="A0A158GB13"/>
<proteinExistence type="predicted"/>
<keyword evidence="2" id="KW-1185">Reference proteome</keyword>
<dbReference type="RefSeq" id="WP_087629865.1">
    <property type="nucleotide sequence ID" value="NZ_FCNZ02000005.1"/>
</dbReference>
<reference evidence="1" key="1">
    <citation type="submission" date="2016-01" db="EMBL/GenBank/DDBJ databases">
        <authorList>
            <person name="Peeters Charlotte."/>
        </authorList>
    </citation>
    <scope>NUCLEOTIDE SEQUENCE</scope>
    <source>
        <strain evidence="1">LMG 22936</strain>
    </source>
</reference>
<evidence type="ECO:0000313" key="2">
    <source>
        <dbReference type="Proteomes" id="UP000054717"/>
    </source>
</evidence>
<sequence>MSLLNRLKDNAKEWLPDSLFLSISHRQKIGRFPNLRTPATFNEKILHRCLHPDPRYVELTDKLAVRDYVARAIGNEHLIPLISAIDQFTKDTFDSLPDSFVMKANHGSGFVKIVKHKSETSFDELNDLATKWLHTDFYRIARERHYRSITPRVFFEELLLDSSGEVPPDMKVHCFNDAAGKTTFYTLVISDRFTPHPRGDFYDAEWNHLDISIGHYPRSEVAAPPPKNLDEMLDIAGKLARNFEYVRVDLYAPDDRILFGELTFTPGAGVYRLMPEAIDYNWGRLFHANLEQ</sequence>
<dbReference type="Proteomes" id="UP000054717">
    <property type="component" value="Unassembled WGS sequence"/>
</dbReference>
<evidence type="ECO:0000313" key="1">
    <source>
        <dbReference type="EMBL" id="SAL29031.1"/>
    </source>
</evidence>
<dbReference type="STRING" id="326475.AWB66_01730"/>
<name>A0A158GB13_9BURK</name>
<comment type="caution">
    <text evidence="1">The sequence shown here is derived from an EMBL/GenBank/DDBJ whole genome shotgun (WGS) entry which is preliminary data.</text>
</comment>
<organism evidence="1 2">
    <name type="scientific">Caballeronia telluris</name>
    <dbReference type="NCBI Taxonomy" id="326475"/>
    <lineage>
        <taxon>Bacteria</taxon>
        <taxon>Pseudomonadati</taxon>
        <taxon>Pseudomonadota</taxon>
        <taxon>Betaproteobacteria</taxon>
        <taxon>Burkholderiales</taxon>
        <taxon>Burkholderiaceae</taxon>
        <taxon>Caballeronia</taxon>
    </lineage>
</organism>
<dbReference type="SUPFAM" id="SSF56059">
    <property type="entry name" value="Glutathione synthetase ATP-binding domain-like"/>
    <property type="match status" value="1"/>
</dbReference>
<gene>
    <name evidence="1" type="ORF">AWB66_01730</name>
</gene>
<evidence type="ECO:0008006" key="3">
    <source>
        <dbReference type="Google" id="ProtNLM"/>
    </source>
</evidence>